<dbReference type="Gene3D" id="3.30.1340.30">
    <property type="match status" value="3"/>
</dbReference>
<keyword evidence="1" id="KW-0732">Signal</keyword>
<dbReference type="InterPro" id="IPR014004">
    <property type="entry name" value="Transpt-assoc_nodulatn_dom_bac"/>
</dbReference>
<feature type="domain" description="BON" evidence="2">
    <location>
        <begin position="157"/>
        <end position="225"/>
    </location>
</feature>
<dbReference type="EMBL" id="SGIU01000001">
    <property type="protein sequence ID" value="TAI48415.1"/>
    <property type="molecule type" value="Genomic_DNA"/>
</dbReference>
<dbReference type="PANTHER" id="PTHR34606">
    <property type="entry name" value="BON DOMAIN-CONTAINING PROTEIN"/>
    <property type="match status" value="1"/>
</dbReference>
<proteinExistence type="predicted"/>
<dbReference type="Pfam" id="PF04972">
    <property type="entry name" value="BON"/>
    <property type="match status" value="3"/>
</dbReference>
<dbReference type="PROSITE" id="PS50914">
    <property type="entry name" value="BON"/>
    <property type="match status" value="3"/>
</dbReference>
<evidence type="ECO:0000256" key="1">
    <source>
        <dbReference type="ARBA" id="ARBA00022729"/>
    </source>
</evidence>
<dbReference type="AlphaFoldDB" id="A0A4Q8QDE5"/>
<feature type="domain" description="BON" evidence="2">
    <location>
        <begin position="85"/>
        <end position="154"/>
    </location>
</feature>
<evidence type="ECO:0000313" key="4">
    <source>
        <dbReference type="Proteomes" id="UP000291981"/>
    </source>
</evidence>
<protein>
    <submittedName>
        <fullName evidence="3">BON domain-containing protein</fullName>
    </submittedName>
</protein>
<dbReference type="Proteomes" id="UP000291981">
    <property type="component" value="Unassembled WGS sequence"/>
</dbReference>
<evidence type="ECO:0000259" key="2">
    <source>
        <dbReference type="PROSITE" id="PS50914"/>
    </source>
</evidence>
<dbReference type="InterPro" id="IPR007055">
    <property type="entry name" value="BON_dom"/>
</dbReference>
<reference evidence="3 4" key="1">
    <citation type="submission" date="2019-02" db="EMBL/GenBank/DDBJ databases">
        <title>Draft genome sequence of Muricauda sp. 176CP4-71.</title>
        <authorList>
            <person name="Park J.-S."/>
        </authorList>
    </citation>
    <scope>NUCLEOTIDE SEQUENCE [LARGE SCALE GENOMIC DNA]</scope>
    <source>
        <strain evidence="3 4">176CP4-71</strain>
    </source>
</reference>
<dbReference type="InterPro" id="IPR051686">
    <property type="entry name" value="Lipoprotein_DolP"/>
</dbReference>
<comment type="caution">
    <text evidence="3">The sequence shown here is derived from an EMBL/GenBank/DDBJ whole genome shotgun (WGS) entry which is preliminary data.</text>
</comment>
<gene>
    <name evidence="3" type="ORF">EW142_01005</name>
</gene>
<organism evidence="3 4">
    <name type="scientific">Flagellimonas allohymeniacidonis</name>
    <dbReference type="NCBI Taxonomy" id="2517819"/>
    <lineage>
        <taxon>Bacteria</taxon>
        <taxon>Pseudomonadati</taxon>
        <taxon>Bacteroidota</taxon>
        <taxon>Flavobacteriia</taxon>
        <taxon>Flavobacteriales</taxon>
        <taxon>Flavobacteriaceae</taxon>
        <taxon>Flagellimonas</taxon>
    </lineage>
</organism>
<dbReference type="PANTHER" id="PTHR34606:SF4">
    <property type="entry name" value="OUTER MEMBRANE LIPOPROTEIN DOLP"/>
    <property type="match status" value="1"/>
</dbReference>
<evidence type="ECO:0000313" key="3">
    <source>
        <dbReference type="EMBL" id="TAI48415.1"/>
    </source>
</evidence>
<feature type="domain" description="BON" evidence="2">
    <location>
        <begin position="10"/>
        <end position="78"/>
    </location>
</feature>
<keyword evidence="4" id="KW-1185">Reference proteome</keyword>
<dbReference type="SMART" id="SM00749">
    <property type="entry name" value="BON"/>
    <property type="match status" value="3"/>
</dbReference>
<sequence length="230" mass="25308">MKANEEIPKTDAEIKNDVLEELEWLPDIDETEIGVIVEDGTVTLMGVVDSYIKKVAAVKAIKGIAGVRAVAENIDIKYGNAYKKTDKEIAKAAANALEWNSSIPAGKIDITVENGWVYLTGEVKWKHQKHAAKKAVENLLGVKGVNTNSLIIEKTVQPSEVTDQIVKAFERSADIEAKGIRILVDGHTVQLKGRVHSIKEKEEAEKAAYKAPGVREVKNDITVQFYPVYS</sequence>
<dbReference type="OrthoDB" id="870892at2"/>
<accession>A0A4Q8QDE5</accession>
<name>A0A4Q8QDE5_9FLAO</name>
<dbReference type="RefSeq" id="WP_130608394.1">
    <property type="nucleotide sequence ID" value="NZ_SGIU01000001.1"/>
</dbReference>